<evidence type="ECO:0000256" key="1">
    <source>
        <dbReference type="ARBA" id="ARBA00022679"/>
    </source>
</evidence>
<dbReference type="Pfam" id="PF13439">
    <property type="entry name" value="Glyco_transf_4"/>
    <property type="match status" value="1"/>
</dbReference>
<organism evidence="4 5">
    <name type="scientific">Candidatus Thermofonsia Clade 1 bacterium</name>
    <dbReference type="NCBI Taxonomy" id="2364210"/>
    <lineage>
        <taxon>Bacteria</taxon>
        <taxon>Bacillati</taxon>
        <taxon>Chloroflexota</taxon>
        <taxon>Candidatus Thermofontia</taxon>
        <taxon>Candidatus Thermofonsia Clade 1</taxon>
    </lineage>
</organism>
<dbReference type="AlphaFoldDB" id="A0A2M8P3S3"/>
<dbReference type="CDD" id="cd03809">
    <property type="entry name" value="GT4_MtfB-like"/>
    <property type="match status" value="1"/>
</dbReference>
<dbReference type="Pfam" id="PF00534">
    <property type="entry name" value="Glycos_transf_1"/>
    <property type="match status" value="1"/>
</dbReference>
<evidence type="ECO:0000313" key="5">
    <source>
        <dbReference type="Proteomes" id="UP000228921"/>
    </source>
</evidence>
<dbReference type="Proteomes" id="UP000228921">
    <property type="component" value="Unassembled WGS sequence"/>
</dbReference>
<dbReference type="EMBL" id="PGTK01000001">
    <property type="protein sequence ID" value="PJF32195.1"/>
    <property type="molecule type" value="Genomic_DNA"/>
</dbReference>
<gene>
    <name evidence="4" type="ORF">CUN51_00780</name>
</gene>
<accession>A0A2M8P3S3</accession>
<dbReference type="PANTHER" id="PTHR46401">
    <property type="entry name" value="GLYCOSYLTRANSFERASE WBBK-RELATED"/>
    <property type="match status" value="1"/>
</dbReference>
<dbReference type="GO" id="GO:0016757">
    <property type="term" value="F:glycosyltransferase activity"/>
    <property type="evidence" value="ECO:0007669"/>
    <property type="project" value="InterPro"/>
</dbReference>
<evidence type="ECO:0000259" key="3">
    <source>
        <dbReference type="Pfam" id="PF13439"/>
    </source>
</evidence>
<feature type="domain" description="Glycosyl transferase family 1" evidence="2">
    <location>
        <begin position="187"/>
        <end position="349"/>
    </location>
</feature>
<sequence>MHIALDASRITLARRTGTENYALQLIRTLLRLPESADQRFSLYFRDAPPPDLLPDLPNVKRYILPARHAWTHTRFALALWRHQPDVTFVPAHTLPFLMRGRAVVTVHDLGYRFFPQAHRLRERLYLELTTRYSAWRADRVLADSYATQRDLSAHYGTPERKIRVVYPAVESIERASQEQIAALRTAHDLPERYLLFIGTLQPRKNLTRLVQAFAMYLANSGDPDLCLVLAGKIGWLFDPERDLYAHLPRALQGRVRLLGYIADADIAALYSGALAFVFPSLYEGFGFPVLEAMRCGTPVLCSETSSLPEVAGEAALLVDPLNVAHIADGIEQIVRDSALRERLIERGYAQAASFTWRRAAQQTLQALREAAGCA</sequence>
<name>A0A2M8P3S3_9CHLR</name>
<reference evidence="4 5" key="1">
    <citation type="submission" date="2017-11" db="EMBL/GenBank/DDBJ databases">
        <title>Evolution of Phototrophy in the Chloroflexi Phylum Driven by Horizontal Gene Transfer.</title>
        <authorList>
            <person name="Ward L.M."/>
            <person name="Hemp J."/>
            <person name="Shih P.M."/>
            <person name="Mcglynn S.E."/>
            <person name="Fischer W."/>
        </authorList>
    </citation>
    <scope>NUCLEOTIDE SEQUENCE [LARGE SCALE GENOMIC DNA]</scope>
    <source>
        <strain evidence="4">CP2_2F</strain>
    </source>
</reference>
<dbReference type="InterPro" id="IPR028098">
    <property type="entry name" value="Glyco_trans_4-like_N"/>
</dbReference>
<dbReference type="InterPro" id="IPR001296">
    <property type="entry name" value="Glyco_trans_1"/>
</dbReference>
<keyword evidence="1 4" id="KW-0808">Transferase</keyword>
<feature type="domain" description="Glycosyltransferase subfamily 4-like N-terminal" evidence="3">
    <location>
        <begin position="17"/>
        <end position="170"/>
    </location>
</feature>
<dbReference type="PANTHER" id="PTHR46401:SF2">
    <property type="entry name" value="GLYCOSYLTRANSFERASE WBBK-RELATED"/>
    <property type="match status" value="1"/>
</dbReference>
<proteinExistence type="predicted"/>
<dbReference type="FunFam" id="3.40.50.2000:FF:000119">
    <property type="entry name" value="Glycosyl transferase group 1"/>
    <property type="match status" value="1"/>
</dbReference>
<evidence type="ECO:0000313" key="4">
    <source>
        <dbReference type="EMBL" id="PJF32195.1"/>
    </source>
</evidence>
<protein>
    <submittedName>
        <fullName evidence="4">Glycosyltransferase family 1 protein</fullName>
    </submittedName>
</protein>
<dbReference type="Gene3D" id="3.40.50.2000">
    <property type="entry name" value="Glycogen Phosphorylase B"/>
    <property type="match status" value="2"/>
</dbReference>
<evidence type="ECO:0000259" key="2">
    <source>
        <dbReference type="Pfam" id="PF00534"/>
    </source>
</evidence>
<dbReference type="GO" id="GO:0009103">
    <property type="term" value="P:lipopolysaccharide biosynthetic process"/>
    <property type="evidence" value="ECO:0007669"/>
    <property type="project" value="TreeGrafter"/>
</dbReference>
<dbReference type="SUPFAM" id="SSF53756">
    <property type="entry name" value="UDP-Glycosyltransferase/glycogen phosphorylase"/>
    <property type="match status" value="1"/>
</dbReference>
<comment type="caution">
    <text evidence="4">The sequence shown here is derived from an EMBL/GenBank/DDBJ whole genome shotgun (WGS) entry which is preliminary data.</text>
</comment>